<evidence type="ECO:0000313" key="1">
    <source>
        <dbReference type="EMBL" id="TGK12104.1"/>
    </source>
</evidence>
<dbReference type="EMBL" id="RQET01000004">
    <property type="protein sequence ID" value="TGK12104.1"/>
    <property type="molecule type" value="Genomic_DNA"/>
</dbReference>
<dbReference type="OrthoDB" id="332932at2"/>
<dbReference type="RefSeq" id="WP_135767507.1">
    <property type="nucleotide sequence ID" value="NZ_RQET01000004.1"/>
</dbReference>
<accession>A0A4R9GH89</accession>
<proteinExistence type="predicted"/>
<reference evidence="1" key="1">
    <citation type="journal article" date="2019" name="PLoS Negl. Trop. Dis.">
        <title>Revisiting the worldwide diversity of Leptospira species in the environment.</title>
        <authorList>
            <person name="Vincent A.T."/>
            <person name="Schiettekatte O."/>
            <person name="Bourhy P."/>
            <person name="Veyrier F.J."/>
            <person name="Picardeau M."/>
        </authorList>
    </citation>
    <scope>NUCLEOTIDE SEQUENCE [LARGE SCALE GENOMIC DNA]</scope>
    <source>
        <strain evidence="1">SSW15</strain>
    </source>
</reference>
<comment type="caution">
    <text evidence="1">The sequence shown here is derived from an EMBL/GenBank/DDBJ whole genome shotgun (WGS) entry which is preliminary data.</text>
</comment>
<keyword evidence="2" id="KW-1185">Reference proteome</keyword>
<evidence type="ECO:0000313" key="2">
    <source>
        <dbReference type="Proteomes" id="UP000298458"/>
    </source>
</evidence>
<sequence length="222" mass="26278">MTYLIEKYIALKSKYRNYDTKEALKRMQAFRIALKELEDKGFRTGVEILGSINFGIVEPSSDIDCILLHYCDLHKDECPEYCPNFLYESEEIKTSLRKRLKDEHLKVEFLDCINLRMVEKALESGHLKEHEVLRRLLFYRTIGRPVNRPLFIPYCEKLEENEEYIKEILEWGSEALRSYLGTSRHRFSFNKYNERIESSGLQLPHGLKEELASYLEQGETIP</sequence>
<organism evidence="1 2">
    <name type="scientific">Leptospira fletcheri</name>
    <dbReference type="NCBI Taxonomy" id="2484981"/>
    <lineage>
        <taxon>Bacteria</taxon>
        <taxon>Pseudomonadati</taxon>
        <taxon>Spirochaetota</taxon>
        <taxon>Spirochaetia</taxon>
        <taxon>Leptospirales</taxon>
        <taxon>Leptospiraceae</taxon>
        <taxon>Leptospira</taxon>
    </lineage>
</organism>
<name>A0A4R9GH89_9LEPT</name>
<dbReference type="Proteomes" id="UP000298458">
    <property type="component" value="Unassembled WGS sequence"/>
</dbReference>
<protein>
    <submittedName>
        <fullName evidence="1">Uncharacterized protein</fullName>
    </submittedName>
</protein>
<dbReference type="AlphaFoldDB" id="A0A4R9GH89"/>
<gene>
    <name evidence="1" type="ORF">EHO60_07485</name>
</gene>